<evidence type="ECO:0000256" key="1">
    <source>
        <dbReference type="ARBA" id="ARBA00022679"/>
    </source>
</evidence>
<proteinExistence type="predicted"/>
<dbReference type="CDD" id="cd04301">
    <property type="entry name" value="NAT_SF"/>
    <property type="match status" value="1"/>
</dbReference>
<dbReference type="RefSeq" id="WP_249698638.1">
    <property type="nucleotide sequence ID" value="NZ_JAMFLX010000006.1"/>
</dbReference>
<protein>
    <submittedName>
        <fullName evidence="4">GNAT family N-acetyltransferase</fullName>
    </submittedName>
</protein>
<dbReference type="PANTHER" id="PTHR43877:SF5">
    <property type="entry name" value="BLL8307 PROTEIN"/>
    <property type="match status" value="1"/>
</dbReference>
<evidence type="ECO:0000256" key="2">
    <source>
        <dbReference type="ARBA" id="ARBA00023315"/>
    </source>
</evidence>
<dbReference type="PANTHER" id="PTHR43877">
    <property type="entry name" value="AMINOALKYLPHOSPHONATE N-ACETYLTRANSFERASE-RELATED-RELATED"/>
    <property type="match status" value="1"/>
</dbReference>
<evidence type="ECO:0000259" key="3">
    <source>
        <dbReference type="PROSITE" id="PS51186"/>
    </source>
</evidence>
<sequence>MRISSVSHDQIPIELLLEADPSEAKIQSYLPGSTCFAVEDGEKIVAVCVLIPLSSTSWELINIAVDPSCQGSGVGSKLLKHALSEMKKLGIKRVELGTGSFGYQLTFYQRAGFRVFAVDRDFFLNNYDEPLFENGLQHKDMLRLAIEF</sequence>
<feature type="domain" description="N-acetyltransferase" evidence="3">
    <location>
        <begin position="1"/>
        <end position="134"/>
    </location>
</feature>
<evidence type="ECO:0000313" key="5">
    <source>
        <dbReference type="Proteomes" id="UP001203338"/>
    </source>
</evidence>
<accession>A0ABT0PFR4</accession>
<dbReference type="InterPro" id="IPR000182">
    <property type="entry name" value="GNAT_dom"/>
</dbReference>
<dbReference type="InterPro" id="IPR050832">
    <property type="entry name" value="Bact_Acetyltransf"/>
</dbReference>
<reference evidence="4 5" key="1">
    <citation type="submission" date="2022-05" db="EMBL/GenBank/DDBJ databases">
        <authorList>
            <person name="Park J.-S."/>
        </authorList>
    </citation>
    <scope>NUCLEOTIDE SEQUENCE [LARGE SCALE GENOMIC DNA]</scope>
    <source>
        <strain evidence="4 5">2012CJ34-2</strain>
    </source>
</reference>
<evidence type="ECO:0000313" key="4">
    <source>
        <dbReference type="EMBL" id="MCL6269587.1"/>
    </source>
</evidence>
<dbReference type="InterPro" id="IPR016181">
    <property type="entry name" value="Acyl_CoA_acyltransferase"/>
</dbReference>
<keyword evidence="5" id="KW-1185">Reference proteome</keyword>
<dbReference type="Pfam" id="PF13508">
    <property type="entry name" value="Acetyltransf_7"/>
    <property type="match status" value="1"/>
</dbReference>
<keyword evidence="2" id="KW-0012">Acyltransferase</keyword>
<dbReference type="Proteomes" id="UP001203338">
    <property type="component" value="Unassembled WGS sequence"/>
</dbReference>
<keyword evidence="1" id="KW-0808">Transferase</keyword>
<dbReference type="Gene3D" id="3.40.630.30">
    <property type="match status" value="1"/>
</dbReference>
<gene>
    <name evidence="4" type="ORF">M3P05_06485</name>
</gene>
<dbReference type="PROSITE" id="PS51186">
    <property type="entry name" value="GNAT"/>
    <property type="match status" value="1"/>
</dbReference>
<organism evidence="4 5">
    <name type="scientific">Parendozoicomonas callyspongiae</name>
    <dbReference type="NCBI Taxonomy" id="2942213"/>
    <lineage>
        <taxon>Bacteria</taxon>
        <taxon>Pseudomonadati</taxon>
        <taxon>Pseudomonadota</taxon>
        <taxon>Gammaproteobacteria</taxon>
        <taxon>Oceanospirillales</taxon>
        <taxon>Endozoicomonadaceae</taxon>
        <taxon>Parendozoicomonas</taxon>
    </lineage>
</organism>
<dbReference type="EMBL" id="JAMFLX010000006">
    <property type="protein sequence ID" value="MCL6269587.1"/>
    <property type="molecule type" value="Genomic_DNA"/>
</dbReference>
<name>A0ABT0PFR4_9GAMM</name>
<dbReference type="SUPFAM" id="SSF55729">
    <property type="entry name" value="Acyl-CoA N-acyltransferases (Nat)"/>
    <property type="match status" value="1"/>
</dbReference>
<comment type="caution">
    <text evidence="4">The sequence shown here is derived from an EMBL/GenBank/DDBJ whole genome shotgun (WGS) entry which is preliminary data.</text>
</comment>